<sequence>MTLTATARKYLDYPTTGKATECISDDQNALAEEIMTAMIKIFGEFKWAFPGDDRLANVEGAVREYIIENAPPCMDGSPIAQSDSWQDFLTWRNERNANVA</sequence>
<reference evidence="1" key="1">
    <citation type="journal article" date="2015" name="Nature">
        <title>Complex archaea that bridge the gap between prokaryotes and eukaryotes.</title>
        <authorList>
            <person name="Spang A."/>
            <person name="Saw J.H."/>
            <person name="Jorgensen S.L."/>
            <person name="Zaremba-Niedzwiedzka K."/>
            <person name="Martijn J."/>
            <person name="Lind A.E."/>
            <person name="van Eijk R."/>
            <person name="Schleper C."/>
            <person name="Guy L."/>
            <person name="Ettema T.J."/>
        </authorList>
    </citation>
    <scope>NUCLEOTIDE SEQUENCE</scope>
</reference>
<accession>A0A0F9GG05</accession>
<dbReference type="EMBL" id="LAZR01028588">
    <property type="protein sequence ID" value="KKL62127.1"/>
    <property type="molecule type" value="Genomic_DNA"/>
</dbReference>
<proteinExistence type="predicted"/>
<dbReference type="AlphaFoldDB" id="A0A0F9GG05"/>
<organism evidence="1">
    <name type="scientific">marine sediment metagenome</name>
    <dbReference type="NCBI Taxonomy" id="412755"/>
    <lineage>
        <taxon>unclassified sequences</taxon>
        <taxon>metagenomes</taxon>
        <taxon>ecological metagenomes</taxon>
    </lineage>
</organism>
<comment type="caution">
    <text evidence="1">The sequence shown here is derived from an EMBL/GenBank/DDBJ whole genome shotgun (WGS) entry which is preliminary data.</text>
</comment>
<name>A0A0F9GG05_9ZZZZ</name>
<gene>
    <name evidence="1" type="ORF">LCGC14_2188290</name>
</gene>
<protein>
    <submittedName>
        <fullName evidence="1">Uncharacterized protein</fullName>
    </submittedName>
</protein>
<evidence type="ECO:0000313" key="1">
    <source>
        <dbReference type="EMBL" id="KKL62127.1"/>
    </source>
</evidence>